<gene>
    <name evidence="3" type="ORF">QBC38DRAFT_462066</name>
</gene>
<evidence type="ECO:0000256" key="1">
    <source>
        <dbReference type="SAM" id="MobiDB-lite"/>
    </source>
</evidence>
<evidence type="ECO:0000313" key="3">
    <source>
        <dbReference type="EMBL" id="KAK4220912.1"/>
    </source>
</evidence>
<name>A0AAN7BEZ1_9PEZI</name>
<dbReference type="EMBL" id="MU865617">
    <property type="protein sequence ID" value="KAK4220912.1"/>
    <property type="molecule type" value="Genomic_DNA"/>
</dbReference>
<keyword evidence="4" id="KW-1185">Reference proteome</keyword>
<organism evidence="3 4">
    <name type="scientific">Podospora fimiseda</name>
    <dbReference type="NCBI Taxonomy" id="252190"/>
    <lineage>
        <taxon>Eukaryota</taxon>
        <taxon>Fungi</taxon>
        <taxon>Dikarya</taxon>
        <taxon>Ascomycota</taxon>
        <taxon>Pezizomycotina</taxon>
        <taxon>Sordariomycetes</taxon>
        <taxon>Sordariomycetidae</taxon>
        <taxon>Sordariales</taxon>
        <taxon>Podosporaceae</taxon>
        <taxon>Podospora</taxon>
    </lineage>
</organism>
<dbReference type="PANTHER" id="PTHR37577">
    <property type="entry name" value="INTEGRAL MEMBRANE PROTEIN"/>
    <property type="match status" value="1"/>
</dbReference>
<reference evidence="3" key="1">
    <citation type="journal article" date="2023" name="Mol. Phylogenet. Evol.">
        <title>Genome-scale phylogeny and comparative genomics of the fungal order Sordariales.</title>
        <authorList>
            <person name="Hensen N."/>
            <person name="Bonometti L."/>
            <person name="Westerberg I."/>
            <person name="Brannstrom I.O."/>
            <person name="Guillou S."/>
            <person name="Cros-Aarteil S."/>
            <person name="Calhoun S."/>
            <person name="Haridas S."/>
            <person name="Kuo A."/>
            <person name="Mondo S."/>
            <person name="Pangilinan J."/>
            <person name="Riley R."/>
            <person name="LaButti K."/>
            <person name="Andreopoulos B."/>
            <person name="Lipzen A."/>
            <person name="Chen C."/>
            <person name="Yan M."/>
            <person name="Daum C."/>
            <person name="Ng V."/>
            <person name="Clum A."/>
            <person name="Steindorff A."/>
            <person name="Ohm R.A."/>
            <person name="Martin F."/>
            <person name="Silar P."/>
            <person name="Natvig D.O."/>
            <person name="Lalanne C."/>
            <person name="Gautier V."/>
            <person name="Ament-Velasquez S.L."/>
            <person name="Kruys A."/>
            <person name="Hutchinson M.I."/>
            <person name="Powell A.J."/>
            <person name="Barry K."/>
            <person name="Miller A.N."/>
            <person name="Grigoriev I.V."/>
            <person name="Debuchy R."/>
            <person name="Gladieux P."/>
            <person name="Hiltunen Thoren M."/>
            <person name="Johannesson H."/>
        </authorList>
    </citation>
    <scope>NUCLEOTIDE SEQUENCE</scope>
    <source>
        <strain evidence="3">CBS 990.96</strain>
    </source>
</reference>
<keyword evidence="2" id="KW-1133">Transmembrane helix</keyword>
<feature type="transmembrane region" description="Helical" evidence="2">
    <location>
        <begin position="221"/>
        <end position="239"/>
    </location>
</feature>
<evidence type="ECO:0000256" key="2">
    <source>
        <dbReference type="SAM" id="Phobius"/>
    </source>
</evidence>
<dbReference type="AlphaFoldDB" id="A0AAN7BEZ1"/>
<comment type="caution">
    <text evidence="3">The sequence shown here is derived from an EMBL/GenBank/DDBJ whole genome shotgun (WGS) entry which is preliminary data.</text>
</comment>
<proteinExistence type="predicted"/>
<keyword evidence="2" id="KW-0812">Transmembrane</keyword>
<feature type="transmembrane region" description="Helical" evidence="2">
    <location>
        <begin position="434"/>
        <end position="454"/>
    </location>
</feature>
<dbReference type="PANTHER" id="PTHR37577:SF1">
    <property type="entry name" value="INTEGRAL MEMBRANE PROTEIN"/>
    <property type="match status" value="1"/>
</dbReference>
<keyword evidence="2" id="KW-0472">Membrane</keyword>
<feature type="transmembrane region" description="Helical" evidence="2">
    <location>
        <begin position="280"/>
        <end position="299"/>
    </location>
</feature>
<sequence>MEPNSSEGLQNCANIDLDLNADIAGLGVNACNCILASIKGSAHSKFDKVIIAFICSATITVLAVVFGYLSGSLCHEYMTPLDHAVLAWTNANLGPPFRWITRIWQQPFTWMDRMLQQVTKQARAGISPLWPTPQQNEEESGTNSISLPATDAGTHFLARQQALTQFILMSSDQQLVSPDVLSSNVHDFNIVFSLAWFSSTTHLATLGALRTHFRTHTTLRNLRVFVVLVTLGMLFYVKISAHPPGPGNPECLLTDGEGNSYKARYADFFYPQDWSDPRQFPFLKIPLIVVALGYLGRIWRLYVDHDISTCFPRRAGTESLTQYTVLSVEKYHQVASAMDRASGLRQVEPIMRLLNGTKSWETSKSRVRGIFKGLWSVLIFIFLQDGMFFRCLVAIGFSFAYGIIDVVAWRWMPQTELRPDDPVPDHSTTNRMEFGQLLALVLLGLPFLSGIKVWTDYRRRREDSLRRSQEENQSESQKANSNRDEPLPGITKNSELATVMEEFKRHQKNMLKYLAGDVYKILDLEKRQPHPGMQYNSEEAATGELKRDTLMRYQCLKACETEIKSTGTRAVITFSLGIGIILGMTSGVMFPLDYINLSSVAIIIMVLIAVHCSLPVVKWYRLRKHFVIGTKDQEIAEALGRLEEGKLGSERSSEPT</sequence>
<dbReference type="InterPro" id="IPR053018">
    <property type="entry name" value="Elsinochrome_Biosynth-Asso"/>
</dbReference>
<accession>A0AAN7BEZ1</accession>
<feature type="transmembrane region" description="Helical" evidence="2">
    <location>
        <begin position="49"/>
        <end position="69"/>
    </location>
</feature>
<evidence type="ECO:0000313" key="4">
    <source>
        <dbReference type="Proteomes" id="UP001301958"/>
    </source>
</evidence>
<feature type="transmembrane region" description="Helical" evidence="2">
    <location>
        <begin position="596"/>
        <end position="617"/>
    </location>
</feature>
<feature type="region of interest" description="Disordered" evidence="1">
    <location>
        <begin position="464"/>
        <end position="491"/>
    </location>
</feature>
<protein>
    <submittedName>
        <fullName evidence="3">Uncharacterized protein</fullName>
    </submittedName>
</protein>
<dbReference type="Proteomes" id="UP001301958">
    <property type="component" value="Unassembled WGS sequence"/>
</dbReference>
<feature type="transmembrane region" description="Helical" evidence="2">
    <location>
        <begin position="570"/>
        <end position="590"/>
    </location>
</feature>
<reference evidence="3" key="2">
    <citation type="submission" date="2023-05" db="EMBL/GenBank/DDBJ databases">
        <authorList>
            <consortium name="Lawrence Berkeley National Laboratory"/>
            <person name="Steindorff A."/>
            <person name="Hensen N."/>
            <person name="Bonometti L."/>
            <person name="Westerberg I."/>
            <person name="Brannstrom I.O."/>
            <person name="Guillou S."/>
            <person name="Cros-Aarteil S."/>
            <person name="Calhoun S."/>
            <person name="Haridas S."/>
            <person name="Kuo A."/>
            <person name="Mondo S."/>
            <person name="Pangilinan J."/>
            <person name="Riley R."/>
            <person name="Labutti K."/>
            <person name="Andreopoulos B."/>
            <person name="Lipzen A."/>
            <person name="Chen C."/>
            <person name="Yanf M."/>
            <person name="Daum C."/>
            <person name="Ng V."/>
            <person name="Clum A."/>
            <person name="Ohm R."/>
            <person name="Martin F."/>
            <person name="Silar P."/>
            <person name="Natvig D."/>
            <person name="Lalanne C."/>
            <person name="Gautier V."/>
            <person name="Ament-Velasquez S.L."/>
            <person name="Kruys A."/>
            <person name="Hutchinson M.I."/>
            <person name="Powell A.J."/>
            <person name="Barry K."/>
            <person name="Miller A.N."/>
            <person name="Grigoriev I.V."/>
            <person name="Debuchy R."/>
            <person name="Gladieux P."/>
            <person name="Thoren M.H."/>
            <person name="Johannesson H."/>
        </authorList>
    </citation>
    <scope>NUCLEOTIDE SEQUENCE</scope>
    <source>
        <strain evidence="3">CBS 990.96</strain>
    </source>
</reference>
<feature type="transmembrane region" description="Helical" evidence="2">
    <location>
        <begin position="374"/>
        <end position="404"/>
    </location>
</feature>